<feature type="non-terminal residue" evidence="1">
    <location>
        <position position="1"/>
    </location>
</feature>
<dbReference type="EMBL" id="ML976704">
    <property type="protein sequence ID" value="KAF1969986.1"/>
    <property type="molecule type" value="Genomic_DNA"/>
</dbReference>
<reference evidence="1" key="1">
    <citation type="journal article" date="2020" name="Stud. Mycol.">
        <title>101 Dothideomycetes genomes: a test case for predicting lifestyles and emergence of pathogens.</title>
        <authorList>
            <person name="Haridas S."/>
            <person name="Albert R."/>
            <person name="Binder M."/>
            <person name="Bloem J."/>
            <person name="Labutti K."/>
            <person name="Salamov A."/>
            <person name="Andreopoulos B."/>
            <person name="Baker S."/>
            <person name="Barry K."/>
            <person name="Bills G."/>
            <person name="Bluhm B."/>
            <person name="Cannon C."/>
            <person name="Castanera R."/>
            <person name="Culley D."/>
            <person name="Daum C."/>
            <person name="Ezra D."/>
            <person name="Gonzalez J."/>
            <person name="Henrissat B."/>
            <person name="Kuo A."/>
            <person name="Liang C."/>
            <person name="Lipzen A."/>
            <person name="Lutzoni F."/>
            <person name="Magnuson J."/>
            <person name="Mondo S."/>
            <person name="Nolan M."/>
            <person name="Ohm R."/>
            <person name="Pangilinan J."/>
            <person name="Park H.-J."/>
            <person name="Ramirez L."/>
            <person name="Alfaro M."/>
            <person name="Sun H."/>
            <person name="Tritt A."/>
            <person name="Yoshinaga Y."/>
            <person name="Zwiers L.-H."/>
            <person name="Turgeon B."/>
            <person name="Goodwin S."/>
            <person name="Spatafora J."/>
            <person name="Crous P."/>
            <person name="Grigoriev I."/>
        </authorList>
    </citation>
    <scope>NUCLEOTIDE SEQUENCE</scope>
    <source>
        <strain evidence="1">CBS 107.79</strain>
    </source>
</reference>
<dbReference type="Proteomes" id="UP000800036">
    <property type="component" value="Unassembled WGS sequence"/>
</dbReference>
<dbReference type="AlphaFoldDB" id="A0A6A5V4M0"/>
<proteinExistence type="predicted"/>
<protein>
    <submittedName>
        <fullName evidence="1">Uncharacterized protein</fullName>
    </submittedName>
</protein>
<evidence type="ECO:0000313" key="1">
    <source>
        <dbReference type="EMBL" id="KAF1969986.1"/>
    </source>
</evidence>
<dbReference type="OrthoDB" id="3565018at2759"/>
<evidence type="ECO:0000313" key="2">
    <source>
        <dbReference type="Proteomes" id="UP000800036"/>
    </source>
</evidence>
<name>A0A6A5V4M0_9PLEO</name>
<feature type="non-terminal residue" evidence="1">
    <location>
        <position position="58"/>
    </location>
</feature>
<gene>
    <name evidence="1" type="ORF">BU23DRAFT_400569</name>
</gene>
<organism evidence="1 2">
    <name type="scientific">Bimuria novae-zelandiae CBS 107.79</name>
    <dbReference type="NCBI Taxonomy" id="1447943"/>
    <lineage>
        <taxon>Eukaryota</taxon>
        <taxon>Fungi</taxon>
        <taxon>Dikarya</taxon>
        <taxon>Ascomycota</taxon>
        <taxon>Pezizomycotina</taxon>
        <taxon>Dothideomycetes</taxon>
        <taxon>Pleosporomycetidae</taxon>
        <taxon>Pleosporales</taxon>
        <taxon>Massarineae</taxon>
        <taxon>Didymosphaeriaceae</taxon>
        <taxon>Bimuria</taxon>
    </lineage>
</organism>
<keyword evidence="2" id="KW-1185">Reference proteome</keyword>
<sequence length="58" mass="6241">LGICLLELCFGIPLENTPFRKQMIVGHGTTSTSLDYAAAILWSETVGEEAGPEFQDAV</sequence>
<accession>A0A6A5V4M0</accession>